<dbReference type="PANTHER" id="PTHR43322">
    <property type="entry name" value="1-D-DEOXYXYLULOSE 5-PHOSPHATE SYNTHASE-RELATED"/>
    <property type="match status" value="1"/>
</dbReference>
<evidence type="ECO:0000256" key="10">
    <source>
        <dbReference type="HAMAP-Rule" id="MF_00315"/>
    </source>
</evidence>
<dbReference type="Gene3D" id="3.40.50.920">
    <property type="match status" value="1"/>
</dbReference>
<evidence type="ECO:0000256" key="5">
    <source>
        <dbReference type="ARBA" id="ARBA00022723"/>
    </source>
</evidence>
<dbReference type="SMART" id="SM00861">
    <property type="entry name" value="Transket_pyr"/>
    <property type="match status" value="1"/>
</dbReference>
<organism evidence="12 13">
    <name type="scientific">Catonella massiliensis</name>
    <dbReference type="NCBI Taxonomy" id="2799636"/>
    <lineage>
        <taxon>Bacteria</taxon>
        <taxon>Bacillati</taxon>
        <taxon>Bacillota</taxon>
        <taxon>Clostridia</taxon>
        <taxon>Lachnospirales</taxon>
        <taxon>Lachnospiraceae</taxon>
        <taxon>Catonella</taxon>
    </lineage>
</organism>
<comment type="subunit">
    <text evidence="3 10">Homodimer.</text>
</comment>
<dbReference type="PANTHER" id="PTHR43322:SF5">
    <property type="entry name" value="1-DEOXY-D-XYLULOSE-5-PHOSPHATE SYNTHASE, CHLOROPLASTIC"/>
    <property type="match status" value="1"/>
</dbReference>
<dbReference type="InterPro" id="IPR005477">
    <property type="entry name" value="Dxylulose-5-P_synthase"/>
</dbReference>
<evidence type="ECO:0000256" key="1">
    <source>
        <dbReference type="ARBA" id="ARBA00004980"/>
    </source>
</evidence>
<keyword evidence="8 10" id="KW-0786">Thiamine pyrophosphate</keyword>
<feature type="binding site" evidence="10">
    <location>
        <begin position="146"/>
        <end position="147"/>
    </location>
    <ligand>
        <name>thiamine diphosphate</name>
        <dbReference type="ChEBI" id="CHEBI:58937"/>
    </ligand>
</feature>
<evidence type="ECO:0000256" key="7">
    <source>
        <dbReference type="ARBA" id="ARBA00022977"/>
    </source>
</evidence>
<sequence>MPLLDNINEPNDIKNIPEDKLYELGREIRRYLIKTVSTNGGHLASNLGIVELTMALHRYLDFPKDKLIWDVGHQSYVHKLLTGRKEGLNRLRKLDGLSGFPKRNESDCDAFGAGHASTSISAALGFAASRDLLGRDEKVVAVIGDGAMTGGMALEALNNAGTLKSNLIIILNDNECSISKNVGGVAKYLDGIRTNRKYLKLKSGVKETLTGSNIGNRLFEKLKVSKDVIKRLFVPGMFFEDMGLTYLGPVNGHNMKELEAALENAGRVEGAVIVHVITRKGLGYKKAEEHPAKFHGVDPFDIKTGESLSVKTGRSYTSIFSDTVLELAAKDDKLVAITAAMPFGTGLYNFKQVYPNRFFDVGIAEEHAVTFAAGMAASGLKPVVAIYSTFLQRAYDQIIHDVCLQELPVVFAVDRAGLVGSDGETHQGIFDTSYLSSIPGLMVLSPKDGRELREMLIYAYSLNKPVAVRYPRGTADEFTDIEFKPIKAYENEVLEKGKNVAVFATGKTVKLALDISKILKESKILPTVVNVRFLDKADARLLKELKDDHWVVAVVEESVRTGSYTERLMAESAGLGLGYHFVPVTLPDSFIEQGSVDELWDRYGFNAEVIAEKIKEEALTKLDDELFRR</sequence>
<feature type="binding site" evidence="10">
    <location>
        <position position="174"/>
    </location>
    <ligand>
        <name>thiamine diphosphate</name>
        <dbReference type="ChEBI" id="CHEBI:58937"/>
    </ligand>
</feature>
<evidence type="ECO:0000256" key="9">
    <source>
        <dbReference type="ARBA" id="ARBA00023229"/>
    </source>
</evidence>
<dbReference type="SUPFAM" id="SSF52518">
    <property type="entry name" value="Thiamin diphosphate-binding fold (THDP-binding)"/>
    <property type="match status" value="2"/>
</dbReference>
<feature type="binding site" evidence="10">
    <location>
        <position position="174"/>
    </location>
    <ligand>
        <name>Mg(2+)</name>
        <dbReference type="ChEBI" id="CHEBI:18420"/>
    </ligand>
</feature>
<dbReference type="NCBIfam" id="NF003933">
    <property type="entry name" value="PRK05444.2-2"/>
    <property type="match status" value="1"/>
</dbReference>
<dbReference type="InterPro" id="IPR033248">
    <property type="entry name" value="Transketolase_C"/>
</dbReference>
<evidence type="ECO:0000313" key="13">
    <source>
        <dbReference type="Proteomes" id="UP000604730"/>
    </source>
</evidence>
<proteinExistence type="inferred from homology"/>
<evidence type="ECO:0000256" key="6">
    <source>
        <dbReference type="ARBA" id="ARBA00022842"/>
    </source>
</evidence>
<dbReference type="InterPro" id="IPR005475">
    <property type="entry name" value="Transketolase-like_Pyr-bd"/>
</dbReference>
<accession>A0ABS1IXC6</accession>
<feature type="binding site" evidence="10">
    <location>
        <position position="73"/>
    </location>
    <ligand>
        <name>thiamine diphosphate</name>
        <dbReference type="ChEBI" id="CHEBI:58937"/>
    </ligand>
</feature>
<comment type="cofactor">
    <cofactor evidence="10">
        <name>thiamine diphosphate</name>
        <dbReference type="ChEBI" id="CHEBI:58937"/>
    </cofactor>
    <text evidence="10">Binds 1 thiamine pyrophosphate per subunit.</text>
</comment>
<comment type="catalytic activity">
    <reaction evidence="10">
        <text>D-glyceraldehyde 3-phosphate + pyruvate + H(+) = 1-deoxy-D-xylulose 5-phosphate + CO2</text>
        <dbReference type="Rhea" id="RHEA:12605"/>
        <dbReference type="ChEBI" id="CHEBI:15361"/>
        <dbReference type="ChEBI" id="CHEBI:15378"/>
        <dbReference type="ChEBI" id="CHEBI:16526"/>
        <dbReference type="ChEBI" id="CHEBI:57792"/>
        <dbReference type="ChEBI" id="CHEBI:59776"/>
        <dbReference type="EC" id="2.2.1.7"/>
    </reaction>
</comment>
<dbReference type="InterPro" id="IPR009014">
    <property type="entry name" value="Transketo_C/PFOR_II"/>
</dbReference>
<feature type="domain" description="Transketolase-like pyrimidine-binding" evidence="11">
    <location>
        <begin position="314"/>
        <end position="478"/>
    </location>
</feature>
<dbReference type="NCBIfam" id="TIGR00204">
    <property type="entry name" value="dxs"/>
    <property type="match status" value="1"/>
</dbReference>
<dbReference type="Gene3D" id="3.40.50.970">
    <property type="match status" value="2"/>
</dbReference>
<evidence type="ECO:0000259" key="11">
    <source>
        <dbReference type="SMART" id="SM00861"/>
    </source>
</evidence>
<dbReference type="InterPro" id="IPR049557">
    <property type="entry name" value="Transketolase_CS"/>
</dbReference>
<keyword evidence="6 10" id="KW-0460">Magnesium</keyword>
<evidence type="ECO:0000256" key="3">
    <source>
        <dbReference type="ARBA" id="ARBA00011738"/>
    </source>
</evidence>
<dbReference type="EMBL" id="JAEPRJ010000001">
    <property type="protein sequence ID" value="MBK5896492.1"/>
    <property type="molecule type" value="Genomic_DNA"/>
</dbReference>
<comment type="caution">
    <text evidence="12">The sequence shown here is derived from an EMBL/GenBank/DDBJ whole genome shotgun (WGS) entry which is preliminary data.</text>
</comment>
<evidence type="ECO:0000256" key="4">
    <source>
        <dbReference type="ARBA" id="ARBA00022679"/>
    </source>
</evidence>
<dbReference type="SUPFAM" id="SSF52922">
    <property type="entry name" value="TK C-terminal domain-like"/>
    <property type="match status" value="1"/>
</dbReference>
<dbReference type="CDD" id="cd07033">
    <property type="entry name" value="TPP_PYR_DXS_TK_like"/>
    <property type="match status" value="1"/>
</dbReference>
<feature type="binding site" evidence="10">
    <location>
        <position position="284"/>
    </location>
    <ligand>
        <name>thiamine diphosphate</name>
        <dbReference type="ChEBI" id="CHEBI:58937"/>
    </ligand>
</feature>
<dbReference type="Pfam" id="PF02779">
    <property type="entry name" value="Transket_pyr"/>
    <property type="match status" value="1"/>
</dbReference>
<dbReference type="CDD" id="cd02007">
    <property type="entry name" value="TPP_DXS"/>
    <property type="match status" value="1"/>
</dbReference>
<dbReference type="GO" id="GO:0008661">
    <property type="term" value="F:1-deoxy-D-xylulose-5-phosphate synthase activity"/>
    <property type="evidence" value="ECO:0007669"/>
    <property type="project" value="UniProtKB-EC"/>
</dbReference>
<feature type="binding site" evidence="10">
    <location>
        <position position="365"/>
    </location>
    <ligand>
        <name>thiamine diphosphate</name>
        <dbReference type="ChEBI" id="CHEBI:58937"/>
    </ligand>
</feature>
<dbReference type="Proteomes" id="UP000604730">
    <property type="component" value="Unassembled WGS sequence"/>
</dbReference>
<evidence type="ECO:0000313" key="12">
    <source>
        <dbReference type="EMBL" id="MBK5896492.1"/>
    </source>
</evidence>
<feature type="binding site" evidence="10">
    <location>
        <position position="145"/>
    </location>
    <ligand>
        <name>Mg(2+)</name>
        <dbReference type="ChEBI" id="CHEBI:18420"/>
    </ligand>
</feature>
<dbReference type="EC" id="2.2.1.7" evidence="10"/>
<reference evidence="12 13" key="1">
    <citation type="submission" date="2021-01" db="EMBL/GenBank/DDBJ databases">
        <title>Isolation and description of Catonella massiliensis sp. nov., a novel Catonella species, isolated from a stable periodontitis subject.</title>
        <authorList>
            <person name="Antezack A."/>
            <person name="Boxberger M."/>
            <person name="La Scola B."/>
            <person name="Monnet-Corti V."/>
        </authorList>
    </citation>
    <scope>NUCLEOTIDE SEQUENCE [LARGE SCALE GENOMIC DNA]</scope>
    <source>
        <strain evidence="12 13">Marseille-Q4567</strain>
    </source>
</reference>
<gene>
    <name evidence="10" type="primary">dxs</name>
    <name evidence="12" type="ORF">JJN12_01650</name>
</gene>
<comment type="pathway">
    <text evidence="1 10">Metabolic intermediate biosynthesis; 1-deoxy-D-xylulose 5-phosphate biosynthesis; 1-deoxy-D-xylulose 5-phosphate from D-glyceraldehyde 3-phosphate and pyruvate: step 1/1.</text>
</comment>
<dbReference type="InterPro" id="IPR029061">
    <property type="entry name" value="THDP-binding"/>
</dbReference>
<keyword evidence="9 10" id="KW-0414">Isoprene biosynthesis</keyword>
<evidence type="ECO:0000256" key="8">
    <source>
        <dbReference type="ARBA" id="ARBA00023052"/>
    </source>
</evidence>
<dbReference type="PROSITE" id="PS00802">
    <property type="entry name" value="TRANSKETOLASE_2"/>
    <property type="match status" value="1"/>
</dbReference>
<dbReference type="PROSITE" id="PS00801">
    <property type="entry name" value="TRANSKETOLASE_1"/>
    <property type="match status" value="1"/>
</dbReference>
<dbReference type="Pfam" id="PF02780">
    <property type="entry name" value="Transketolase_C"/>
    <property type="match status" value="1"/>
</dbReference>
<keyword evidence="4 10" id="KW-0808">Transferase</keyword>
<keyword evidence="13" id="KW-1185">Reference proteome</keyword>
<name>A0ABS1IXC6_9FIRM</name>
<dbReference type="HAMAP" id="MF_00315">
    <property type="entry name" value="DXP_synth"/>
    <property type="match status" value="1"/>
</dbReference>
<comment type="cofactor">
    <cofactor evidence="10">
        <name>Mg(2+)</name>
        <dbReference type="ChEBI" id="CHEBI:18420"/>
    </cofactor>
    <text evidence="10">Binds 1 Mg(2+) ion per subunit.</text>
</comment>
<dbReference type="RefSeq" id="WP_208428059.1">
    <property type="nucleotide sequence ID" value="NZ_JAEPRJ010000001.1"/>
</dbReference>
<protein>
    <recommendedName>
        <fullName evidence="10">1-deoxy-D-xylulose-5-phosphate synthase</fullName>
        <ecNumber evidence="10">2.2.1.7</ecNumber>
    </recommendedName>
    <alternativeName>
        <fullName evidence="10">1-deoxyxylulose-5-phosphate synthase</fullName>
        <shortName evidence="10">DXP synthase</shortName>
        <shortName evidence="10">DXPS</shortName>
    </alternativeName>
</protein>
<keyword evidence="5 10" id="KW-0479">Metal-binding</keyword>
<dbReference type="InterPro" id="IPR020826">
    <property type="entry name" value="Transketolase_BS"/>
</dbReference>
<keyword evidence="7 10" id="KW-0784">Thiamine biosynthesis</keyword>
<feature type="binding site" evidence="10">
    <location>
        <begin position="114"/>
        <end position="116"/>
    </location>
    <ligand>
        <name>thiamine diphosphate</name>
        <dbReference type="ChEBI" id="CHEBI:58937"/>
    </ligand>
</feature>
<comment type="similarity">
    <text evidence="2 10">Belongs to the transketolase family. DXPS subfamily.</text>
</comment>
<comment type="function">
    <text evidence="10">Catalyzes the acyloin condensation reaction between C atoms 2 and 3 of pyruvate and glyceraldehyde 3-phosphate to yield 1-deoxy-D-xylulose-5-phosphate (DXP).</text>
</comment>
<evidence type="ECO:0000256" key="2">
    <source>
        <dbReference type="ARBA" id="ARBA00011081"/>
    </source>
</evidence>
<dbReference type="Pfam" id="PF13292">
    <property type="entry name" value="DXP_synthase_N"/>
    <property type="match status" value="1"/>
</dbReference>